<protein>
    <recommendedName>
        <fullName evidence="2">eCIS core domain-containing protein</fullName>
    </recommendedName>
</protein>
<evidence type="ECO:0000256" key="1">
    <source>
        <dbReference type="SAM" id="MobiDB-lite"/>
    </source>
</evidence>
<keyword evidence="4" id="KW-1185">Reference proteome</keyword>
<evidence type="ECO:0000313" key="4">
    <source>
        <dbReference type="Proteomes" id="UP000218287"/>
    </source>
</evidence>
<accession>A0A1Z4GQ87</accession>
<dbReference type="OrthoDB" id="292792at2"/>
<gene>
    <name evidence="3" type="ORF">NIES21_53390</name>
</gene>
<organism evidence="3 4">
    <name type="scientific">Anabaenopsis circularis NIES-21</name>
    <dbReference type="NCBI Taxonomy" id="1085406"/>
    <lineage>
        <taxon>Bacteria</taxon>
        <taxon>Bacillati</taxon>
        <taxon>Cyanobacteriota</taxon>
        <taxon>Cyanophyceae</taxon>
        <taxon>Nostocales</taxon>
        <taxon>Nodulariaceae</taxon>
        <taxon>Anabaenopsis</taxon>
    </lineage>
</organism>
<feature type="region of interest" description="Disordered" evidence="1">
    <location>
        <begin position="1"/>
        <end position="51"/>
    </location>
</feature>
<dbReference type="Proteomes" id="UP000218287">
    <property type="component" value="Chromosome"/>
</dbReference>
<feature type="domain" description="eCIS core" evidence="2">
    <location>
        <begin position="154"/>
        <end position="229"/>
    </location>
</feature>
<evidence type="ECO:0000313" key="3">
    <source>
        <dbReference type="EMBL" id="BAY19476.1"/>
    </source>
</evidence>
<proteinExistence type="predicted"/>
<name>A0A1Z4GQ87_9CYAN</name>
<evidence type="ECO:0000259" key="2">
    <source>
        <dbReference type="Pfam" id="PF13699"/>
    </source>
</evidence>
<dbReference type="AlphaFoldDB" id="A0A1Z4GQ87"/>
<dbReference type="EMBL" id="AP018174">
    <property type="protein sequence ID" value="BAY19476.1"/>
    <property type="molecule type" value="Genomic_DNA"/>
</dbReference>
<sequence>MYKRQHRTGKTPANHSDVPANQFAPRRFVSQPQPEEAEQTPADLQAKSQTTPVNHFANIPIFPPGYQPPPPRVQMKLSIGEPGDKYEQEADKLAADVVQRINSSETPPVQPQPQPEEEIRKKSFIQRLSNIDEKSATPDLEASIQRMQGSGQQLAETIKAPMEQAFGADFSNVKIHTDAQSDQMNQSIQAKAFTTGHDIFFRQGNYDPGSRGGQELIAHELTHVVQQEKDKVSRKIDNGIVISSVPIQIQRAGEKIGGGIAELYVPDAATTTACFFGHGVYNDDIAAIDGVTLGYFCPHQSALNSNLSMMEQGTLYDASLHDEDGKWHNYTLTAAHIGLDDNQAKTNCNTNNSALALITSATSTEAIVNALKAKGYTTLKAIHCREVNGVDNQEWDPTTNQAIEVEQVEQKEETVDRASLNGKVDINGDPITENTAINDDDVYMDSEGAYDTAKTVVKVNGSNLLVKKYP</sequence>
<dbReference type="Pfam" id="PF13699">
    <property type="entry name" value="eCIS_core"/>
    <property type="match status" value="1"/>
</dbReference>
<reference evidence="3 4" key="1">
    <citation type="submission" date="2017-06" db="EMBL/GenBank/DDBJ databases">
        <title>Genome sequencing of cyanobaciteial culture collection at National Institute for Environmental Studies (NIES).</title>
        <authorList>
            <person name="Hirose Y."/>
            <person name="Shimura Y."/>
            <person name="Fujisawa T."/>
            <person name="Nakamura Y."/>
            <person name="Kawachi M."/>
        </authorList>
    </citation>
    <scope>NUCLEOTIDE SEQUENCE [LARGE SCALE GENOMIC DNA]</scope>
    <source>
        <strain evidence="3 4">NIES-21</strain>
    </source>
</reference>
<dbReference type="InterPro" id="IPR025295">
    <property type="entry name" value="eCIS_core_dom"/>
</dbReference>